<reference evidence="1" key="1">
    <citation type="journal article" date="2023" name="Mol. Biol. Evol.">
        <title>Third-Generation Sequencing Reveals the Adaptive Role of the Epigenome in Three Deep-Sea Polychaetes.</title>
        <authorList>
            <person name="Perez M."/>
            <person name="Aroh O."/>
            <person name="Sun Y."/>
            <person name="Lan Y."/>
            <person name="Juniper S.K."/>
            <person name="Young C.R."/>
            <person name="Angers B."/>
            <person name="Qian P.Y."/>
        </authorList>
    </citation>
    <scope>NUCLEOTIDE SEQUENCE</scope>
    <source>
        <strain evidence="1">P08H-3</strain>
    </source>
</reference>
<accession>A0AAD9JQB9</accession>
<keyword evidence="2" id="KW-1185">Reference proteome</keyword>
<organism evidence="1 2">
    <name type="scientific">Paralvinella palmiformis</name>
    <dbReference type="NCBI Taxonomy" id="53620"/>
    <lineage>
        <taxon>Eukaryota</taxon>
        <taxon>Metazoa</taxon>
        <taxon>Spiralia</taxon>
        <taxon>Lophotrochozoa</taxon>
        <taxon>Annelida</taxon>
        <taxon>Polychaeta</taxon>
        <taxon>Sedentaria</taxon>
        <taxon>Canalipalpata</taxon>
        <taxon>Terebellida</taxon>
        <taxon>Terebelliformia</taxon>
        <taxon>Alvinellidae</taxon>
        <taxon>Paralvinella</taxon>
    </lineage>
</organism>
<evidence type="ECO:0000313" key="2">
    <source>
        <dbReference type="Proteomes" id="UP001208570"/>
    </source>
</evidence>
<dbReference type="Proteomes" id="UP001208570">
    <property type="component" value="Unassembled WGS sequence"/>
</dbReference>
<evidence type="ECO:0000313" key="1">
    <source>
        <dbReference type="EMBL" id="KAK2156673.1"/>
    </source>
</evidence>
<name>A0AAD9JQB9_9ANNE</name>
<gene>
    <name evidence="1" type="ORF">LSH36_207g01002</name>
</gene>
<sequence>MSKKIVFNSEWLKDPLFISWAKRHPFDVNKAKCTLCDGQAFELGNMGRHTLTSHMNGKKHQAAKSAKDKTQTYFHHKVVSAMSMPGCLYTVSFDESFSKAIQEEQMDLIVRFWDTDKNCMDSRYFESLFLGLTRASDLLRCFLKGLA</sequence>
<comment type="caution">
    <text evidence="1">The sequence shown here is derived from an EMBL/GenBank/DDBJ whole genome shotgun (WGS) entry which is preliminary data.</text>
</comment>
<dbReference type="EMBL" id="JAODUP010000207">
    <property type="protein sequence ID" value="KAK2156673.1"/>
    <property type="molecule type" value="Genomic_DNA"/>
</dbReference>
<dbReference type="AlphaFoldDB" id="A0AAD9JQB9"/>
<protein>
    <submittedName>
        <fullName evidence="1">Uncharacterized protein</fullName>
    </submittedName>
</protein>
<proteinExistence type="predicted"/>